<feature type="transmembrane region" description="Helical" evidence="7">
    <location>
        <begin position="931"/>
        <end position="947"/>
    </location>
</feature>
<dbReference type="EMBL" id="LLXL01002010">
    <property type="protein sequence ID" value="PKK62142.1"/>
    <property type="molecule type" value="Genomic_DNA"/>
</dbReference>
<comment type="caution">
    <text evidence="9">The sequence shown here is derived from an EMBL/GenBank/DDBJ whole genome shotgun (WGS) entry which is preliminary data.</text>
</comment>
<evidence type="ECO:0000259" key="8">
    <source>
        <dbReference type="Pfam" id="PF00520"/>
    </source>
</evidence>
<reference evidence="9 10" key="2">
    <citation type="submission" date="2017-10" db="EMBL/GenBank/DDBJ databases">
        <title>Extensive intraspecific genome diversity in a model arbuscular mycorrhizal fungus.</title>
        <authorList>
            <person name="Chen E.C.H."/>
            <person name="Morin E."/>
            <person name="Baudet D."/>
            <person name="Noel J."/>
            <person name="Ndikumana S."/>
            <person name="Charron P."/>
            <person name="St-Onge C."/>
            <person name="Giorgi J."/>
            <person name="Grigoriev I.V."/>
            <person name="Roux C."/>
            <person name="Martin F.M."/>
            <person name="Corradi N."/>
        </authorList>
    </citation>
    <scope>NUCLEOTIDE SEQUENCE [LARGE SCALE GENOMIC DNA]</scope>
    <source>
        <strain evidence="9 10">C2</strain>
    </source>
</reference>
<feature type="transmembrane region" description="Helical" evidence="7">
    <location>
        <begin position="1007"/>
        <end position="1029"/>
    </location>
</feature>
<keyword evidence="4 7" id="KW-1133">Transmembrane helix</keyword>
<proteinExistence type="predicted"/>
<dbReference type="VEuPathDB" id="FungiDB:RhiirFUN_021435"/>
<accession>A0A2N1MKJ0</accession>
<name>A0A2N1MKJ0_9GLOM</name>
<evidence type="ECO:0000313" key="9">
    <source>
        <dbReference type="EMBL" id="PKK62142.1"/>
    </source>
</evidence>
<keyword evidence="2 7" id="KW-0812">Transmembrane</keyword>
<dbReference type="AlphaFoldDB" id="A0A2N1MKJ0"/>
<evidence type="ECO:0000256" key="1">
    <source>
        <dbReference type="ARBA" id="ARBA00004141"/>
    </source>
</evidence>
<organism evidence="9 10">
    <name type="scientific">Rhizophagus irregularis</name>
    <dbReference type="NCBI Taxonomy" id="588596"/>
    <lineage>
        <taxon>Eukaryota</taxon>
        <taxon>Fungi</taxon>
        <taxon>Fungi incertae sedis</taxon>
        <taxon>Mucoromycota</taxon>
        <taxon>Glomeromycotina</taxon>
        <taxon>Glomeromycetes</taxon>
        <taxon>Glomerales</taxon>
        <taxon>Glomeraceae</taxon>
        <taxon>Rhizophagus</taxon>
    </lineage>
</organism>
<evidence type="ECO:0000313" key="10">
    <source>
        <dbReference type="Proteomes" id="UP000233469"/>
    </source>
</evidence>
<dbReference type="PANTHER" id="PTHR10582:SF2">
    <property type="entry name" value="INACTIVE"/>
    <property type="match status" value="1"/>
</dbReference>
<sequence length="1248" mass="146136">MNETERTDYTTESGDLERGTSGVQTFEEKITYVAISPDGSIVATFNPYGFFITIKKVATNDETKIRFDRKKFFDKKPPNDIVLGWSLAVSDTINNDIGLVAISCITRKDMNPNGIYEINKYQIALIIVRRYIDHIKNLFVHLFFNSYPFIFYFFSPSYIEKDFDRQFRLSLVSSEGTTKLFKYSFKNRNNTNDININTNDDDNSIYKYRLGGVVGFLKNSKNSSKNVTLVCMNCIKMQKMSIELNELNADTIVLKEDCYILPENLFKELESIECAEFNWKYLLKSRYQEFLMVDTSDYQQIQSIEIYNINTSQLVNVFYRYCKEDDSLISRNHEPGIFAVSTDSRLFAYSYGDNIITIYLMESGLEVVSKKFNNNIYKIKFLEFIEDNEKLFIIEEDKESGVKFHVWLISGCLNDYFPISKKDIELSDDEITTLLKYDDNYHNLTKANGNIIILFDNDKKSCEGQFRVISKIKINKSTFGENNTVTNKKSYEFSTHELEPWNTNNGMKIHGRFLNDKQFLLITGQKSIQLWKSKNQNYENNDDFNNFENSNLVYILIDDNIEHEKASKFQIEDNMITIIIHACKSLAYLYRHTDSINSKEKNQKFVSGITNIIKDFINKYPDYWKLMEIQYPLMAYLIYSRSFSLIKYVLFENAEKLHRPQQKYGSYPCYDNLKLNDDLGLRDNDLRSANDLELALKFCQDQDAVMLAYLLEYYAEHSMGHIGWMINVTKILPGLSKHDYANYVESLYYKPCFGKMKYNLPIKTFDTLSVSQDTLEVYIPLTQLISTDYSTILKYMKYKKIRDDLLPDICMVPLPNFTNYYSKIKGEIVKEEIFRKLIRKLTTSFWWIKVLIPPSYKDLNNKDFSPFLQIKKNKSAFFNIPSMESVIISRWRQTKNYCMIPLIFYILFLTLFSVLSWFYLNDNDKNNNYRLIMVVIFYYSGIYLLTVEIKQMLKYGSKYFTLFNIFDSCSIILGMIVFSLILANTFIKINGIDDESIIFATSVTALILWIEMLLCLRLFSGIAINIYIFGSILEKVLPFFTFMFVLIVGFGHSMFILFGFPSIVDLHPSASNLTGGTPDNPFDTPLDAILSTYNWSTINLGDYNYWPLKLFAFIASIILVLILLNMIIALMNDTFNNAKEDGKFGLLVYRSELIDDYERLNNPFFSESLYNNSPYICYYRDPDLMKKWIKKSQELKDTKLYSWFNESIDKENIIYDDEVQIKAWYKLISDNENQDSPSTPDYIDLDSY</sequence>
<dbReference type="Proteomes" id="UP000233469">
    <property type="component" value="Unassembled WGS sequence"/>
</dbReference>
<feature type="transmembrane region" description="Helical" evidence="7">
    <location>
        <begin position="959"/>
        <end position="987"/>
    </location>
</feature>
<keyword evidence="5 7" id="KW-0472">Membrane</keyword>
<reference evidence="9 10" key="1">
    <citation type="submission" date="2016-04" db="EMBL/GenBank/DDBJ databases">
        <title>Genome analyses suggest a sexual origin of heterokaryosis in a supposedly ancient asexual fungus.</title>
        <authorList>
            <person name="Ropars J."/>
            <person name="Sedzielewska K."/>
            <person name="Noel J."/>
            <person name="Charron P."/>
            <person name="Farinelli L."/>
            <person name="Marton T."/>
            <person name="Kruger M."/>
            <person name="Pelin A."/>
            <person name="Brachmann A."/>
            <person name="Corradi N."/>
        </authorList>
    </citation>
    <scope>NUCLEOTIDE SEQUENCE [LARGE SCALE GENOMIC DNA]</scope>
    <source>
        <strain evidence="9 10">C2</strain>
    </source>
</reference>
<dbReference type="InterPro" id="IPR005821">
    <property type="entry name" value="Ion_trans_dom"/>
</dbReference>
<dbReference type="Pfam" id="PF00520">
    <property type="entry name" value="Ion_trans"/>
    <property type="match status" value="1"/>
</dbReference>
<evidence type="ECO:0000256" key="6">
    <source>
        <dbReference type="SAM" id="MobiDB-lite"/>
    </source>
</evidence>
<dbReference type="VEuPathDB" id="FungiDB:FUN_009635"/>
<evidence type="ECO:0000256" key="4">
    <source>
        <dbReference type="ARBA" id="ARBA00022989"/>
    </source>
</evidence>
<feature type="transmembrane region" description="Helical" evidence="7">
    <location>
        <begin position="138"/>
        <end position="159"/>
    </location>
</feature>
<protein>
    <recommendedName>
        <fullName evidence="8">Ion transport domain-containing protein</fullName>
    </recommendedName>
</protein>
<dbReference type="InterPro" id="IPR024862">
    <property type="entry name" value="TRPV"/>
</dbReference>
<dbReference type="GO" id="GO:0098703">
    <property type="term" value="P:calcium ion import across plasma membrane"/>
    <property type="evidence" value="ECO:0007669"/>
    <property type="project" value="TreeGrafter"/>
</dbReference>
<keyword evidence="3" id="KW-0677">Repeat</keyword>
<dbReference type="GO" id="GO:0005886">
    <property type="term" value="C:plasma membrane"/>
    <property type="evidence" value="ECO:0007669"/>
    <property type="project" value="TreeGrafter"/>
</dbReference>
<dbReference type="PANTHER" id="PTHR10582">
    <property type="entry name" value="TRANSIENT RECEPTOR POTENTIAL ION CHANNEL PROTEIN"/>
    <property type="match status" value="1"/>
</dbReference>
<evidence type="ECO:0000256" key="5">
    <source>
        <dbReference type="ARBA" id="ARBA00023136"/>
    </source>
</evidence>
<feature type="transmembrane region" description="Helical" evidence="7">
    <location>
        <begin position="1036"/>
        <end position="1060"/>
    </location>
</feature>
<gene>
    <name evidence="9" type="ORF">RhiirC2_790801</name>
</gene>
<feature type="region of interest" description="Disordered" evidence="6">
    <location>
        <begin position="1"/>
        <end position="20"/>
    </location>
</feature>
<dbReference type="SUPFAM" id="SSF69322">
    <property type="entry name" value="Tricorn protease domain 2"/>
    <property type="match status" value="1"/>
</dbReference>
<evidence type="ECO:0000256" key="3">
    <source>
        <dbReference type="ARBA" id="ARBA00022737"/>
    </source>
</evidence>
<feature type="transmembrane region" description="Helical" evidence="7">
    <location>
        <begin position="897"/>
        <end position="919"/>
    </location>
</feature>
<dbReference type="GO" id="GO:0005216">
    <property type="term" value="F:monoatomic ion channel activity"/>
    <property type="evidence" value="ECO:0007669"/>
    <property type="project" value="InterPro"/>
</dbReference>
<evidence type="ECO:0000256" key="2">
    <source>
        <dbReference type="ARBA" id="ARBA00022692"/>
    </source>
</evidence>
<feature type="domain" description="Ion transport" evidence="8">
    <location>
        <begin position="905"/>
        <end position="1141"/>
    </location>
</feature>
<evidence type="ECO:0000256" key="7">
    <source>
        <dbReference type="SAM" id="Phobius"/>
    </source>
</evidence>
<feature type="transmembrane region" description="Helical" evidence="7">
    <location>
        <begin position="633"/>
        <end position="651"/>
    </location>
</feature>
<feature type="transmembrane region" description="Helical" evidence="7">
    <location>
        <begin position="1110"/>
        <end position="1130"/>
    </location>
</feature>
<dbReference type="VEuPathDB" id="FungiDB:RhiirA1_541122"/>
<comment type="subcellular location">
    <subcellularLocation>
        <location evidence="1">Membrane</location>
        <topology evidence="1">Multi-pass membrane protein</topology>
    </subcellularLocation>
</comment>